<dbReference type="OrthoDB" id="5988660at2759"/>
<reference evidence="2" key="1">
    <citation type="journal article" date="2017" name="bioRxiv">
        <title>Comparative analysis of the genomes of Stylophora pistillata and Acropora digitifera provides evidence for extensive differences between species of corals.</title>
        <authorList>
            <person name="Voolstra C.R."/>
            <person name="Li Y."/>
            <person name="Liew Y.J."/>
            <person name="Baumgarten S."/>
            <person name="Zoccola D."/>
            <person name="Flot J.-F."/>
            <person name="Tambutte S."/>
            <person name="Allemand D."/>
            <person name="Aranda M."/>
        </authorList>
    </citation>
    <scope>NUCLEOTIDE SEQUENCE [LARGE SCALE GENOMIC DNA]</scope>
</reference>
<evidence type="ECO:0000313" key="2">
    <source>
        <dbReference type="Proteomes" id="UP000225706"/>
    </source>
</evidence>
<comment type="caution">
    <text evidence="1">The sequence shown here is derived from an EMBL/GenBank/DDBJ whole genome shotgun (WGS) entry which is preliminary data.</text>
</comment>
<dbReference type="PANTHER" id="PTHR31424">
    <property type="entry name" value="PROTEIN CBG23806"/>
    <property type="match status" value="1"/>
</dbReference>
<evidence type="ECO:0000313" key="1">
    <source>
        <dbReference type="EMBL" id="PFX14056.1"/>
    </source>
</evidence>
<dbReference type="AlphaFoldDB" id="A0A2B4RA73"/>
<dbReference type="PANTHER" id="PTHR31424:SF3">
    <property type="entry name" value="RING-TYPE DOMAIN-CONTAINING PROTEIN"/>
    <property type="match status" value="1"/>
</dbReference>
<keyword evidence="2" id="KW-1185">Reference proteome</keyword>
<sequence length="447" mass="50082">MSDETKGCDHEYAKEVKFIEPELRYAAKALETKPIFALEISYPLLREWHKIFAEDTSEKTSQGSHGLQPVSDYVALLEGAVRDHALFFTEDTTKRHEMIQSLAKRAGSVANLYRTTKGRAREALNDRVKKFHIFEGQKILPCDLAGPNEQETTLKYNSLSEEEKKQVEEILFLLDKFCVGDSFFHELTMVTDGLPKSYLIQQCRANLNKLCHIDSLPGKAPGAKVSAVKELIKEHVEEYLRGNPATEKIQIKINGDGARMTRNSSFVLLSFSILQTGDQVMTAKGNRTLAILNGKEDYTSLKESFGSIFCEINCMITEAKVTFGHTEIKTEIFLGGDYKFILIMLAFWLASGSEIKITTVTTPATPLCYRPQVTVWVDKHFDPKSQVMATLQMAESGPVIGVWEVVRFSMADSTRQQTAFNRLSAMETSKAPTRSASSVTGMMVVDQ</sequence>
<protein>
    <submittedName>
        <fullName evidence="1">Uncharacterized protein</fullName>
    </submittedName>
</protein>
<accession>A0A2B4RA73</accession>
<proteinExistence type="predicted"/>
<dbReference type="EMBL" id="LSMT01000845">
    <property type="protein sequence ID" value="PFX14056.1"/>
    <property type="molecule type" value="Genomic_DNA"/>
</dbReference>
<name>A0A2B4RA73_STYPI</name>
<dbReference type="Proteomes" id="UP000225706">
    <property type="component" value="Unassembled WGS sequence"/>
</dbReference>
<organism evidence="1 2">
    <name type="scientific">Stylophora pistillata</name>
    <name type="common">Smooth cauliflower coral</name>
    <dbReference type="NCBI Taxonomy" id="50429"/>
    <lineage>
        <taxon>Eukaryota</taxon>
        <taxon>Metazoa</taxon>
        <taxon>Cnidaria</taxon>
        <taxon>Anthozoa</taxon>
        <taxon>Hexacorallia</taxon>
        <taxon>Scleractinia</taxon>
        <taxon>Astrocoeniina</taxon>
        <taxon>Pocilloporidae</taxon>
        <taxon>Stylophora</taxon>
    </lineage>
</organism>
<gene>
    <name evidence="1" type="ORF">AWC38_SpisGene21815</name>
</gene>